<evidence type="ECO:0000313" key="2">
    <source>
        <dbReference type="EMBL" id="MCX2723953.1"/>
    </source>
</evidence>
<dbReference type="Pfam" id="PF21686">
    <property type="entry name" value="LigD_Prim-Pol"/>
    <property type="match status" value="1"/>
</dbReference>
<dbReference type="PANTHER" id="PTHR42705:SF2">
    <property type="entry name" value="BIFUNCTIONAL NON-HOMOLOGOUS END JOINING PROTEIN LIGD"/>
    <property type="match status" value="1"/>
</dbReference>
<protein>
    <submittedName>
        <fullName evidence="2">Non-homologous end-joining DNA ligase</fullName>
        <ecNumber evidence="2">6.5.1.1</ecNumber>
    </submittedName>
</protein>
<dbReference type="Gene3D" id="3.90.920.10">
    <property type="entry name" value="DNA primase, PRIM domain"/>
    <property type="match status" value="1"/>
</dbReference>
<reference evidence="2 3" key="1">
    <citation type="journal article" date="2016" name="Int. J. Syst. Evol. Microbiol.">
        <title>Labrenzia salina sp. nov., isolated from the rhizosphere of the halophyte Arthrocnemum macrostachyum.</title>
        <authorList>
            <person name="Camacho M."/>
            <person name="Redondo-Gomez S."/>
            <person name="Rodriguez-Llorente I."/>
            <person name="Rohde M."/>
            <person name="Sproer C."/>
            <person name="Schumann P."/>
            <person name="Klenk H.P."/>
            <person name="Montero-Calasanz M.D.C."/>
        </authorList>
    </citation>
    <scope>NUCLEOTIDE SEQUENCE [LARGE SCALE GENOMIC DNA]</scope>
    <source>
        <strain evidence="2 3">DSM 29163</strain>
    </source>
</reference>
<name>A0ABT3R4F3_9HYPH</name>
<dbReference type="InterPro" id="IPR033651">
    <property type="entry name" value="PaeLigD_Pol-like"/>
</dbReference>
<organism evidence="2 3">
    <name type="scientific">Roseibium salinum</name>
    <dbReference type="NCBI Taxonomy" id="1604349"/>
    <lineage>
        <taxon>Bacteria</taxon>
        <taxon>Pseudomonadati</taxon>
        <taxon>Pseudomonadota</taxon>
        <taxon>Alphaproteobacteria</taxon>
        <taxon>Hyphomicrobiales</taxon>
        <taxon>Stappiaceae</taxon>
        <taxon>Roseibium</taxon>
    </lineage>
</organism>
<sequence>MVELAGIELTHPDRVLYPQQGLTKLDLARYFETMAEPLLEHAAGRLVSLVRCPRGRETKCFFQRHGGSGLPDEFRRKSVREKDGGRSDYLYFTKKEALIAAAQLGVLELHIWGSKIDDIERPDRLVFDLDPDEGMDFAKVKQGAALMRDVLAQFDIESFPLLTGGKGIHVVAPLVRRHEWPIVKAFSGELARNVAREDPDNYVATMSKARRKGRIFIDYLRNERGSTAIAPFSPRARKGAPLAWPVSWEQLDEVTAPDQFRLDNADPGAANNWDGYGDLRQSLKAGGLRALGIDV</sequence>
<keyword evidence="2" id="KW-0436">Ligase</keyword>
<comment type="caution">
    <text evidence="2">The sequence shown here is derived from an EMBL/GenBank/DDBJ whole genome shotgun (WGS) entry which is preliminary data.</text>
</comment>
<dbReference type="InterPro" id="IPR014145">
    <property type="entry name" value="LigD_pol_dom"/>
</dbReference>
<keyword evidence="3" id="KW-1185">Reference proteome</keyword>
<feature type="domain" description="DNA ligase D polymerase" evidence="1">
    <location>
        <begin position="23"/>
        <end position="265"/>
    </location>
</feature>
<gene>
    <name evidence="2" type="primary">ligD</name>
    <name evidence="2" type="ORF">ON753_16490</name>
</gene>
<dbReference type="Proteomes" id="UP001300261">
    <property type="component" value="Unassembled WGS sequence"/>
</dbReference>
<dbReference type="NCBIfam" id="TIGR02778">
    <property type="entry name" value="ligD_pol"/>
    <property type="match status" value="1"/>
</dbReference>
<evidence type="ECO:0000313" key="3">
    <source>
        <dbReference type="Proteomes" id="UP001300261"/>
    </source>
</evidence>
<dbReference type="PANTHER" id="PTHR42705">
    <property type="entry name" value="BIFUNCTIONAL NON-HOMOLOGOUS END JOINING PROTEIN LIGD"/>
    <property type="match status" value="1"/>
</dbReference>
<dbReference type="GO" id="GO:0003910">
    <property type="term" value="F:DNA ligase (ATP) activity"/>
    <property type="evidence" value="ECO:0007669"/>
    <property type="project" value="UniProtKB-EC"/>
</dbReference>
<dbReference type="RefSeq" id="WP_265963704.1">
    <property type="nucleotide sequence ID" value="NZ_JAPEVI010000003.1"/>
</dbReference>
<dbReference type="CDD" id="cd04862">
    <property type="entry name" value="PaeLigD_Pol_like"/>
    <property type="match status" value="1"/>
</dbReference>
<dbReference type="EC" id="6.5.1.1" evidence="2"/>
<evidence type="ECO:0000259" key="1">
    <source>
        <dbReference type="Pfam" id="PF21686"/>
    </source>
</evidence>
<accession>A0ABT3R4F3</accession>
<proteinExistence type="predicted"/>
<dbReference type="EMBL" id="JAPEVI010000003">
    <property type="protein sequence ID" value="MCX2723953.1"/>
    <property type="molecule type" value="Genomic_DNA"/>
</dbReference>
<dbReference type="InterPro" id="IPR052171">
    <property type="entry name" value="NHEJ_LigD"/>
</dbReference>